<evidence type="ECO:0000313" key="2">
    <source>
        <dbReference type="EMBL" id="SEP53324.1"/>
    </source>
</evidence>
<organism evidence="2 3">
    <name type="scientific">Amycolatopsis saalfeldensis</name>
    <dbReference type="NCBI Taxonomy" id="394193"/>
    <lineage>
        <taxon>Bacteria</taxon>
        <taxon>Bacillati</taxon>
        <taxon>Actinomycetota</taxon>
        <taxon>Actinomycetes</taxon>
        <taxon>Pseudonocardiales</taxon>
        <taxon>Pseudonocardiaceae</taxon>
        <taxon>Amycolatopsis</taxon>
    </lineage>
</organism>
<dbReference type="InterPro" id="IPR029063">
    <property type="entry name" value="SAM-dependent_MTases_sf"/>
</dbReference>
<dbReference type="STRING" id="394193.SAMN04489732_12648"/>
<protein>
    <submittedName>
        <fullName evidence="2">Methyltransferase domain-containing protein</fullName>
    </submittedName>
</protein>
<sequence>MAGMSTNTSDTGSLIAVLDRADALPGAADLRARTYDLLQLQPGALVVDVGCGAGRAVAELTERGATAVGVDVSEHMITLARTRWDGGDFRLGDAYALPLGDGQAAGYRADKVFHELNDPARALGEARRVLGAGGRIVLVGQDWDTIVIDSDDAALTRRIVHARADTVPNPRAARRYRTLLLDAGFTDVTVDVHTAVFTDATMLPMVTGLAEASSTAGAVTREQADAWIAEQTERARAGRLFLALPLFVAAAQRA</sequence>
<dbReference type="EMBL" id="FOEF01000026">
    <property type="protein sequence ID" value="SEP53324.1"/>
    <property type="molecule type" value="Genomic_DNA"/>
</dbReference>
<accession>A0A1H8YM91</accession>
<dbReference type="AlphaFoldDB" id="A0A1H8YM91"/>
<keyword evidence="2" id="KW-0808">Transferase</keyword>
<dbReference type="SUPFAM" id="SSF53335">
    <property type="entry name" value="S-adenosyl-L-methionine-dependent methyltransferases"/>
    <property type="match status" value="1"/>
</dbReference>
<dbReference type="CDD" id="cd02440">
    <property type="entry name" value="AdoMet_MTases"/>
    <property type="match status" value="1"/>
</dbReference>
<keyword evidence="3" id="KW-1185">Reference proteome</keyword>
<proteinExistence type="predicted"/>
<evidence type="ECO:0000313" key="3">
    <source>
        <dbReference type="Proteomes" id="UP000198582"/>
    </source>
</evidence>
<dbReference type="PANTHER" id="PTHR43591">
    <property type="entry name" value="METHYLTRANSFERASE"/>
    <property type="match status" value="1"/>
</dbReference>
<dbReference type="GO" id="GO:0008757">
    <property type="term" value="F:S-adenosylmethionine-dependent methyltransferase activity"/>
    <property type="evidence" value="ECO:0007669"/>
    <property type="project" value="InterPro"/>
</dbReference>
<keyword evidence="2" id="KW-0489">Methyltransferase</keyword>
<dbReference type="GO" id="GO:0032259">
    <property type="term" value="P:methylation"/>
    <property type="evidence" value="ECO:0007669"/>
    <property type="project" value="UniProtKB-KW"/>
</dbReference>
<dbReference type="Pfam" id="PF08241">
    <property type="entry name" value="Methyltransf_11"/>
    <property type="match status" value="1"/>
</dbReference>
<dbReference type="Gene3D" id="3.40.50.150">
    <property type="entry name" value="Vaccinia Virus protein VP39"/>
    <property type="match status" value="1"/>
</dbReference>
<feature type="domain" description="Methyltransferase type 11" evidence="1">
    <location>
        <begin position="47"/>
        <end position="138"/>
    </location>
</feature>
<evidence type="ECO:0000259" key="1">
    <source>
        <dbReference type="Pfam" id="PF08241"/>
    </source>
</evidence>
<reference evidence="2 3" key="1">
    <citation type="submission" date="2016-10" db="EMBL/GenBank/DDBJ databases">
        <authorList>
            <person name="de Groot N.N."/>
        </authorList>
    </citation>
    <scope>NUCLEOTIDE SEQUENCE [LARGE SCALE GENOMIC DNA]</scope>
    <source>
        <strain evidence="2 3">DSM 44993</strain>
    </source>
</reference>
<dbReference type="InterPro" id="IPR013216">
    <property type="entry name" value="Methyltransf_11"/>
</dbReference>
<name>A0A1H8YM91_9PSEU</name>
<dbReference type="Proteomes" id="UP000198582">
    <property type="component" value="Unassembled WGS sequence"/>
</dbReference>
<gene>
    <name evidence="2" type="ORF">SAMN04489732_12648</name>
</gene>